<dbReference type="PROSITE" id="PS51318">
    <property type="entry name" value="TAT"/>
    <property type="match status" value="1"/>
</dbReference>
<dbReference type="PIRSF" id="PIRSF036389">
    <property type="entry name" value="IOR_B"/>
    <property type="match status" value="1"/>
</dbReference>
<reference evidence="2" key="1">
    <citation type="journal article" date="2014" name="Int. J. Syst. Evol. Microbiol.">
        <title>Complete genome sequence of Corynebacterium casei LMG S-19264T (=DSM 44701T), isolated from a smear-ripened cheese.</title>
        <authorList>
            <consortium name="US DOE Joint Genome Institute (JGI-PGF)"/>
            <person name="Walter F."/>
            <person name="Albersmeier A."/>
            <person name="Kalinowski J."/>
            <person name="Ruckert C."/>
        </authorList>
    </citation>
    <scope>NUCLEOTIDE SEQUENCE</scope>
    <source>
        <strain evidence="2">KCTC 12343</strain>
    </source>
</reference>
<keyword evidence="4" id="KW-1185">Reference proteome</keyword>
<dbReference type="SMART" id="SM01008">
    <property type="entry name" value="Ald_Xan_dh_C"/>
    <property type="match status" value="1"/>
</dbReference>
<name>A0A411WSI5_9BURK</name>
<evidence type="ECO:0000313" key="4">
    <source>
        <dbReference type="Proteomes" id="UP000292307"/>
    </source>
</evidence>
<dbReference type="InterPro" id="IPR008274">
    <property type="entry name" value="AldOxase/xan_DH_MoCoBD1"/>
</dbReference>
<dbReference type="Pfam" id="PF02738">
    <property type="entry name" value="MoCoBD_1"/>
    <property type="match status" value="1"/>
</dbReference>
<dbReference type="Pfam" id="PF20256">
    <property type="entry name" value="MoCoBD_2"/>
    <property type="match status" value="2"/>
</dbReference>
<dbReference type="InterPro" id="IPR037165">
    <property type="entry name" value="AldOxase/xan_DH_Mopterin-bd_sf"/>
</dbReference>
<accession>A0A411WSI5</accession>
<dbReference type="InterPro" id="IPR036856">
    <property type="entry name" value="Ald_Oxase/Xan_DH_a/b_sf"/>
</dbReference>
<dbReference type="InterPro" id="IPR006311">
    <property type="entry name" value="TAT_signal"/>
</dbReference>
<dbReference type="InterPro" id="IPR012368">
    <property type="entry name" value="OxRdtase_Mopterin-bd_su_IorB"/>
</dbReference>
<protein>
    <submittedName>
        <fullName evidence="2">Aldehyde dehydrogenase</fullName>
    </submittedName>
    <submittedName>
        <fullName evidence="3">Xanthine dehydrogenase family protein molybdopterin-binding subunit</fullName>
    </submittedName>
</protein>
<dbReference type="Proteomes" id="UP000628442">
    <property type="component" value="Unassembled WGS sequence"/>
</dbReference>
<feature type="domain" description="Aldehyde oxidase/xanthine dehydrogenase a/b hammerhead" evidence="1">
    <location>
        <begin position="209"/>
        <end position="306"/>
    </location>
</feature>
<dbReference type="SUPFAM" id="SSF56003">
    <property type="entry name" value="Molybdenum cofactor-binding domain"/>
    <property type="match status" value="2"/>
</dbReference>
<reference evidence="3 4" key="2">
    <citation type="submission" date="2019-02" db="EMBL/GenBank/DDBJ databases">
        <title>Draft Genome Sequences of Six Type Strains of the Genus Massilia.</title>
        <authorList>
            <person name="Miess H."/>
            <person name="Frediansyhah A."/>
            <person name="Gross H."/>
        </authorList>
    </citation>
    <scope>NUCLEOTIDE SEQUENCE [LARGE SCALE GENOMIC DNA]</scope>
    <source>
        <strain evidence="3 4">DSM 17472</strain>
    </source>
</reference>
<dbReference type="InterPro" id="IPR000674">
    <property type="entry name" value="Ald_Oxase/Xan_DH_a/b"/>
</dbReference>
<evidence type="ECO:0000313" key="5">
    <source>
        <dbReference type="Proteomes" id="UP000628442"/>
    </source>
</evidence>
<dbReference type="InterPro" id="IPR052516">
    <property type="entry name" value="N-heterocyclic_Hydroxylase"/>
</dbReference>
<evidence type="ECO:0000313" key="2">
    <source>
        <dbReference type="EMBL" id="GGY45851.1"/>
    </source>
</evidence>
<dbReference type="AlphaFoldDB" id="A0A411WSI5"/>
<gene>
    <name evidence="3" type="ORF">EYF70_00955</name>
    <name evidence="2" type="ORF">GCM10007387_29920</name>
</gene>
<dbReference type="PANTHER" id="PTHR47495">
    <property type="entry name" value="ALDEHYDE DEHYDROGENASE"/>
    <property type="match status" value="1"/>
</dbReference>
<evidence type="ECO:0000259" key="1">
    <source>
        <dbReference type="SMART" id="SM01008"/>
    </source>
</evidence>
<dbReference type="InterPro" id="IPR046867">
    <property type="entry name" value="AldOxase/xan_DH_MoCoBD2"/>
</dbReference>
<dbReference type="Gene3D" id="3.30.365.10">
    <property type="entry name" value="Aldehyde oxidase/xanthine dehydrogenase, molybdopterin binding domain"/>
    <property type="match status" value="4"/>
</dbReference>
<proteinExistence type="predicted"/>
<reference evidence="2" key="3">
    <citation type="submission" date="2022-12" db="EMBL/GenBank/DDBJ databases">
        <authorList>
            <person name="Sun Q."/>
            <person name="Kim S."/>
        </authorList>
    </citation>
    <scope>NUCLEOTIDE SEQUENCE</scope>
    <source>
        <strain evidence="2">KCTC 12343</strain>
    </source>
</reference>
<evidence type="ECO:0000313" key="3">
    <source>
        <dbReference type="EMBL" id="QBH99568.1"/>
    </source>
</evidence>
<dbReference type="Proteomes" id="UP000292307">
    <property type="component" value="Chromosome"/>
</dbReference>
<dbReference type="EMBL" id="CP036401">
    <property type="protein sequence ID" value="QBH99568.1"/>
    <property type="molecule type" value="Genomic_DNA"/>
</dbReference>
<dbReference type="EMBL" id="BMWV01000006">
    <property type="protein sequence ID" value="GGY45851.1"/>
    <property type="molecule type" value="Genomic_DNA"/>
</dbReference>
<sequence length="742" mass="78571">MMKRSAGMTRRNAVKLMALAGGGLLLEGFLPAARGKTNGASAGAHVGYFLRIPPEGPMEFALTQHEMGQGVGTSLAMIFAQELGVPMAALRVVPVAETGGRYVLSGTGGSNSVKDSWLPLRRGAALARQALVAAAARRWQCDSAACTVQAGHVVGPLPAQRLSFGALAAEAAADAPPDREAFRKLAPPLREAPAPGGSQPNVFAEAIVRGEQPYGIDTAIPGMLHASVERSPRLGGKVRSFDATRALRVPGVRAVVLIEGHVAPARNVVPPAPYYSSKDGVAVIATSTWAALQGRRALTVEWETPAGPAYDNTAWEAHAAKLLDDAVVLGEQGSAAGGGTEVAAEYVYPFQAHACMEPMNCVAHHTSSRIDVWVGAQSPNGWRDGLAELFKLPQKDVVLHPRFSGGGFGRRFYMDTAIEAVRISAAAGHVPVKVTWTREDDLRHDHFHPYAHSRLRARLNADGTLAAWHHDEARAYFASARGEIPWFGYDAGHVRYAFANAQSGSPLQGGAWRSVVANHWAFAQECFIDELAHAAARDPVRFRLALLASGADKPAGDRYKVSQARLRKVVERAAELAGWGGAPSAAAGTGTRTTADTTTGRGFAVYPYLHGDSYCAMVIDVAVRGRQFRITRVVAVVDCGLVINADGARQQVEGGIAWGLSAALHGGIRLAEGAVANTNFHDTPVLRHADMPRRIEVHFVQEPGAAPCGLGEIAPPLVAPALCNALFAATGQRIRRLPVALA</sequence>
<organism evidence="2 5">
    <name type="scientific">Pseudoduganella albidiflava</name>
    <dbReference type="NCBI Taxonomy" id="321983"/>
    <lineage>
        <taxon>Bacteria</taxon>
        <taxon>Pseudomonadati</taxon>
        <taxon>Pseudomonadota</taxon>
        <taxon>Betaproteobacteria</taxon>
        <taxon>Burkholderiales</taxon>
        <taxon>Oxalobacteraceae</taxon>
        <taxon>Telluria group</taxon>
        <taxon>Pseudoduganella</taxon>
    </lineage>
</organism>
<dbReference type="OrthoDB" id="6073217at2"/>
<dbReference type="Gene3D" id="3.90.1170.50">
    <property type="entry name" value="Aldehyde oxidase/xanthine dehydrogenase, a/b hammerhead"/>
    <property type="match status" value="1"/>
</dbReference>
<dbReference type="PANTHER" id="PTHR47495:SF1">
    <property type="entry name" value="BLL3820 PROTEIN"/>
    <property type="match status" value="1"/>
</dbReference>
<dbReference type="GO" id="GO:0016491">
    <property type="term" value="F:oxidoreductase activity"/>
    <property type="evidence" value="ECO:0007669"/>
    <property type="project" value="InterPro"/>
</dbReference>
<dbReference type="SUPFAM" id="SSF54665">
    <property type="entry name" value="CO dehydrogenase molybdoprotein N-domain-like"/>
    <property type="match status" value="1"/>
</dbReference>
<dbReference type="RefSeq" id="WP_131143724.1">
    <property type="nucleotide sequence ID" value="NZ_BMWV01000006.1"/>
</dbReference>